<evidence type="ECO:0000256" key="1">
    <source>
        <dbReference type="SAM" id="Phobius"/>
    </source>
</evidence>
<sequence>MDKLISIFTLSLLTLTFLFGDDIVGNFQSAKLAYSTSTVEIKNDITNAKNSSDVMLFRQVIISNVGKKPSIDISALISLDGDIYSYEVSSVDQYKIIENKNSSFYFSMPRLTKGASITIKFLMKDGHNDFKINATDNKEAIDFLSYEDVTQKLSTLQIASALLSFIMLFIVFYLFKHRPLVKQHQELSALYQISLEENSTINAEKHELELQVIELNKSYNKTSLVDELSAFITRRGAR</sequence>
<proteinExistence type="predicted"/>
<keyword evidence="1" id="KW-0812">Transmembrane</keyword>
<feature type="transmembrane region" description="Helical" evidence="1">
    <location>
        <begin position="156"/>
        <end position="175"/>
    </location>
</feature>
<dbReference type="Proteomes" id="UP001168109">
    <property type="component" value="Unassembled WGS sequence"/>
</dbReference>
<comment type="caution">
    <text evidence="2">The sequence shown here is derived from an EMBL/GenBank/DDBJ whole genome shotgun (WGS) entry which is preliminary data.</text>
</comment>
<evidence type="ECO:0000313" key="3">
    <source>
        <dbReference type="Proteomes" id="UP001168109"/>
    </source>
</evidence>
<protein>
    <submittedName>
        <fullName evidence="2">Uncharacterized protein</fullName>
    </submittedName>
</protein>
<accession>A0ABT7Q822</accession>
<keyword evidence="3" id="KW-1185">Reference proteome</keyword>
<keyword evidence="1" id="KW-0472">Membrane</keyword>
<keyword evidence="1" id="KW-1133">Transmembrane helix</keyword>
<dbReference type="EMBL" id="JAOPLU010000001">
    <property type="protein sequence ID" value="MDM5130094.1"/>
    <property type="molecule type" value="Genomic_DNA"/>
</dbReference>
<name>A0ABT7Q822_9GAMM</name>
<evidence type="ECO:0000313" key="2">
    <source>
        <dbReference type="EMBL" id="MDM5130094.1"/>
    </source>
</evidence>
<reference evidence="2" key="1">
    <citation type="submission" date="2024-05" db="EMBL/GenBank/DDBJ databases">
        <title>WGS of Aeromonas isolates.</title>
        <authorList>
            <person name="Lee H."/>
        </authorList>
    </citation>
    <scope>NUCLEOTIDE SEQUENCE</scope>
    <source>
        <strain evidence="2">LP308</strain>
    </source>
</reference>
<organism evidence="2 3">
    <name type="scientific">Aeromonas piscicola</name>
    <dbReference type="NCBI Taxonomy" id="600645"/>
    <lineage>
        <taxon>Bacteria</taxon>
        <taxon>Pseudomonadati</taxon>
        <taxon>Pseudomonadota</taxon>
        <taxon>Gammaproteobacteria</taxon>
        <taxon>Aeromonadales</taxon>
        <taxon>Aeromonadaceae</taxon>
        <taxon>Aeromonas</taxon>
    </lineage>
</organism>
<dbReference type="RefSeq" id="WP_290040984.1">
    <property type="nucleotide sequence ID" value="NZ_JAOPLU010000001.1"/>
</dbReference>
<gene>
    <name evidence="2" type="ORF">OB962_03625</name>
</gene>